<dbReference type="InterPro" id="IPR004588">
    <property type="entry name" value="IspG_bac-typ"/>
</dbReference>
<comment type="catalytic activity">
    <reaction evidence="1">
        <text>(2E)-4-hydroxy-3-methylbut-2-enyl diphosphate + oxidized [flavodoxin] + H2O + 2 H(+) = 2-C-methyl-D-erythritol 2,4-cyclic diphosphate + reduced [flavodoxin]</text>
        <dbReference type="Rhea" id="RHEA:43604"/>
        <dbReference type="Rhea" id="RHEA-COMP:10622"/>
        <dbReference type="Rhea" id="RHEA-COMP:10623"/>
        <dbReference type="ChEBI" id="CHEBI:15377"/>
        <dbReference type="ChEBI" id="CHEBI:15378"/>
        <dbReference type="ChEBI" id="CHEBI:57618"/>
        <dbReference type="ChEBI" id="CHEBI:58210"/>
        <dbReference type="ChEBI" id="CHEBI:58483"/>
        <dbReference type="ChEBI" id="CHEBI:128753"/>
        <dbReference type="EC" id="1.17.7.3"/>
    </reaction>
</comment>
<feature type="domain" description="IspG TIM-barrel" evidence="2">
    <location>
        <begin position="5"/>
        <end position="243"/>
    </location>
</feature>
<feature type="binding site" evidence="1">
    <location>
        <position position="262"/>
    </location>
    <ligand>
        <name>[4Fe-4S] cluster</name>
        <dbReference type="ChEBI" id="CHEBI:49883"/>
    </ligand>
</feature>
<dbReference type="Proteomes" id="UP000093044">
    <property type="component" value="Chromosome"/>
</dbReference>
<keyword evidence="1" id="KW-0408">Iron</keyword>
<keyword evidence="1" id="KW-0479">Metal-binding</keyword>
<evidence type="ECO:0000313" key="5">
    <source>
        <dbReference type="Proteomes" id="UP000093044"/>
    </source>
</evidence>
<dbReference type="GO" id="GO:0016114">
    <property type="term" value="P:terpenoid biosynthetic process"/>
    <property type="evidence" value="ECO:0007669"/>
    <property type="project" value="InterPro"/>
</dbReference>
<accession>A0A1B2I4W3</accession>
<evidence type="ECO:0000259" key="3">
    <source>
        <dbReference type="Pfam" id="PF26540"/>
    </source>
</evidence>
<keyword evidence="5" id="KW-1185">Reference proteome</keyword>
<dbReference type="InterPro" id="IPR045854">
    <property type="entry name" value="NO2/SO3_Rdtase_4Fe4S_sf"/>
</dbReference>
<dbReference type="HAMAP" id="MF_00159">
    <property type="entry name" value="IspG"/>
    <property type="match status" value="1"/>
</dbReference>
<gene>
    <name evidence="1" type="primary">ispG</name>
    <name evidence="4" type="ORF">BED41_07970</name>
</gene>
<keyword evidence="1" id="KW-0414">Isoprene biosynthesis</keyword>
<dbReference type="InterPro" id="IPR011005">
    <property type="entry name" value="Dihydropteroate_synth-like_sf"/>
</dbReference>
<keyword evidence="1" id="KW-0004">4Fe-4S</keyword>
<dbReference type="InterPro" id="IPR058578">
    <property type="entry name" value="IspG_TIM"/>
</dbReference>
<dbReference type="Pfam" id="PF26540">
    <property type="entry name" value="GcpE_C"/>
    <property type="match status" value="1"/>
</dbReference>
<dbReference type="AlphaFoldDB" id="A0A1B2I4W3"/>
<feature type="binding site" evidence="1">
    <location>
        <position position="265"/>
    </location>
    <ligand>
        <name>[4Fe-4S] cluster</name>
        <dbReference type="ChEBI" id="CHEBI:49883"/>
    </ligand>
</feature>
<dbReference type="Gene3D" id="3.20.20.20">
    <property type="entry name" value="Dihydropteroate synthase-like"/>
    <property type="match status" value="1"/>
</dbReference>
<comment type="pathway">
    <text evidence="1">Isoprenoid biosynthesis; isopentenyl diphosphate biosynthesis via DXP pathway; isopentenyl diphosphate from 1-deoxy-D-xylulose 5-phosphate: step 5/6.</text>
</comment>
<feature type="domain" description="IspG C-terminal" evidence="3">
    <location>
        <begin position="258"/>
        <end position="339"/>
    </location>
</feature>
<evidence type="ECO:0000256" key="1">
    <source>
        <dbReference type="HAMAP-Rule" id="MF_00159"/>
    </source>
</evidence>
<dbReference type="GO" id="GO:0046429">
    <property type="term" value="F:4-hydroxy-3-methylbut-2-en-1-yl diphosphate synthase activity (ferredoxin)"/>
    <property type="evidence" value="ECO:0007669"/>
    <property type="project" value="UniProtKB-UniRule"/>
</dbReference>
<sequence length="348" mass="36238">MGSRKSVSIEGLKIGGGAPVRVESMLKTRLTDIAGGAEETAKLAAAGCELARVALPEQSLAAPFAELIKKSPLPLMADIHFDHRLALAALGAGCRAIRINPGNMSGSAGLAEVTAAAKDLGAVIRIGANGGSLNNAQLEKTDGDRGAALVLAVEEQLKMLLENKFEDIIISAKSSSVEETARANAILANRWPFPLHIGITEAGCGNSGIVKGAVGIGLMLAQGIGDTIRVSLTSPGAEEVETGYNILQALGLRSRGWQLVSCPTCGRRRIEVAALVEKLRAIIPPTANKGMTIAVMGCEVNGPKEASGADFGVAGSPNGFIVFKKGAFLCRGEMEDFEKIIREQIVIY</sequence>
<keyword evidence="1" id="KW-0411">Iron-sulfur</keyword>
<protein>
    <recommendedName>
        <fullName evidence="1">4-hydroxy-3-methylbut-2-en-1-yl diphosphate synthase (flavodoxin)</fullName>
        <ecNumber evidence="1">1.17.7.3</ecNumber>
    </recommendedName>
    <alternativeName>
        <fullName evidence="1">1-hydroxy-2-methyl-2-(E)-butenyl 4-diphosphate synthase</fullName>
    </alternativeName>
</protein>
<evidence type="ECO:0000259" key="2">
    <source>
        <dbReference type="Pfam" id="PF04551"/>
    </source>
</evidence>
<comment type="cofactor">
    <cofactor evidence="1">
        <name>[4Fe-4S] cluster</name>
        <dbReference type="ChEBI" id="CHEBI:49883"/>
    </cofactor>
    <text evidence="1">Binds 1 [4Fe-4S] cluster.</text>
</comment>
<dbReference type="Gene3D" id="3.30.413.10">
    <property type="entry name" value="Sulfite Reductase Hemoprotein, domain 1"/>
    <property type="match status" value="1"/>
</dbReference>
<reference evidence="4" key="1">
    <citation type="submission" date="2016-08" db="EMBL/GenBank/DDBJ databases">
        <title>Complete genome of Cloacibacillus porcorum.</title>
        <authorList>
            <person name="Looft T."/>
            <person name="Bayles D.O."/>
            <person name="Alt D.P."/>
        </authorList>
    </citation>
    <scope>NUCLEOTIDE SEQUENCE [LARGE SCALE GENOMIC DNA]</scope>
    <source>
        <strain evidence="4">CL-84</strain>
    </source>
</reference>
<dbReference type="PANTHER" id="PTHR30454:SF0">
    <property type="entry name" value="4-HYDROXY-3-METHYLBUT-2-EN-1-YL DIPHOSPHATE SYNTHASE (FERREDOXIN), CHLOROPLASTIC"/>
    <property type="match status" value="1"/>
</dbReference>
<dbReference type="OrthoDB" id="9803214at2"/>
<comment type="similarity">
    <text evidence="1">Belongs to the IspG family.</text>
</comment>
<evidence type="ECO:0000313" key="4">
    <source>
        <dbReference type="EMBL" id="ANZ45021.1"/>
    </source>
</evidence>
<dbReference type="InterPro" id="IPR058579">
    <property type="entry name" value="IspG_C"/>
</dbReference>
<dbReference type="EC" id="1.17.7.3" evidence="1"/>
<feature type="binding site" evidence="1">
    <location>
        <position position="298"/>
    </location>
    <ligand>
        <name>[4Fe-4S] cluster</name>
        <dbReference type="ChEBI" id="CHEBI:49883"/>
    </ligand>
</feature>
<feature type="binding site" evidence="1">
    <location>
        <position position="305"/>
    </location>
    <ligand>
        <name>[4Fe-4S] cluster</name>
        <dbReference type="ChEBI" id="CHEBI:49883"/>
    </ligand>
</feature>
<comment type="function">
    <text evidence="1">Converts 2C-methyl-D-erythritol 2,4-cyclodiphosphate (ME-2,4cPP) into 1-hydroxy-2-methyl-2-(E)-butenyl 4-diphosphate.</text>
</comment>
<dbReference type="GO" id="GO:0046872">
    <property type="term" value="F:metal ion binding"/>
    <property type="evidence" value="ECO:0007669"/>
    <property type="project" value="UniProtKB-KW"/>
</dbReference>
<dbReference type="RefSeq" id="WP_066744688.1">
    <property type="nucleotide sequence ID" value="NZ_CALCLR010000092.1"/>
</dbReference>
<dbReference type="GeneID" id="83057786"/>
<dbReference type="PANTHER" id="PTHR30454">
    <property type="entry name" value="4-HYDROXY-3-METHYLBUT-2-EN-1-YL DIPHOSPHATE SYNTHASE"/>
    <property type="match status" value="1"/>
</dbReference>
<dbReference type="GO" id="GO:0019288">
    <property type="term" value="P:isopentenyl diphosphate biosynthetic process, methylerythritol 4-phosphate pathway"/>
    <property type="evidence" value="ECO:0007669"/>
    <property type="project" value="UniProtKB-UniRule"/>
</dbReference>
<dbReference type="UniPathway" id="UPA00056">
    <property type="reaction ID" value="UER00096"/>
</dbReference>
<proteinExistence type="inferred from homology"/>
<dbReference type="EMBL" id="CP016757">
    <property type="protein sequence ID" value="ANZ45021.1"/>
    <property type="molecule type" value="Genomic_DNA"/>
</dbReference>
<dbReference type="STRING" id="1197717.BED41_07970"/>
<name>A0A1B2I4W3_9BACT</name>
<dbReference type="GO" id="GO:0141197">
    <property type="term" value="F:4-hydroxy-3-methylbut-2-enyl-diphosphate synthase activity (flavodoxin)"/>
    <property type="evidence" value="ECO:0007669"/>
    <property type="project" value="UniProtKB-EC"/>
</dbReference>
<dbReference type="GO" id="GO:0051539">
    <property type="term" value="F:4 iron, 4 sulfur cluster binding"/>
    <property type="evidence" value="ECO:0007669"/>
    <property type="project" value="UniProtKB-UniRule"/>
</dbReference>
<organism evidence="4 5">
    <name type="scientific">Cloacibacillus porcorum</name>
    <dbReference type="NCBI Taxonomy" id="1197717"/>
    <lineage>
        <taxon>Bacteria</taxon>
        <taxon>Thermotogati</taxon>
        <taxon>Synergistota</taxon>
        <taxon>Synergistia</taxon>
        <taxon>Synergistales</taxon>
        <taxon>Synergistaceae</taxon>
        <taxon>Cloacibacillus</taxon>
    </lineage>
</organism>
<keyword evidence="1" id="KW-0560">Oxidoreductase</keyword>
<dbReference type="NCBIfam" id="TIGR00612">
    <property type="entry name" value="ispG_gcpE"/>
    <property type="match status" value="1"/>
</dbReference>
<dbReference type="KEGG" id="cpor:BED41_07970"/>
<dbReference type="Pfam" id="PF04551">
    <property type="entry name" value="GcpE"/>
    <property type="match status" value="1"/>
</dbReference>